<dbReference type="Pfam" id="PF04231">
    <property type="entry name" value="Endonuclease_1"/>
    <property type="match status" value="1"/>
</dbReference>
<evidence type="ECO:0000256" key="3">
    <source>
        <dbReference type="ARBA" id="ARBA00022801"/>
    </source>
</evidence>
<proteinExistence type="inferred from homology"/>
<reference evidence="4 5" key="1">
    <citation type="submission" date="2018-07" db="EMBL/GenBank/DDBJ databases">
        <title>Crenobacter cavernae sp. nov., isolated from a karst cave.</title>
        <authorList>
            <person name="Zhu H."/>
        </authorList>
    </citation>
    <scope>NUCLEOTIDE SEQUENCE [LARGE SCALE GENOMIC DNA]</scope>
    <source>
        <strain evidence="4 5">K1W11S-77</strain>
    </source>
</reference>
<dbReference type="PROSITE" id="PS51257">
    <property type="entry name" value="PROKAR_LIPOPROTEIN"/>
    <property type="match status" value="1"/>
</dbReference>
<keyword evidence="2" id="KW-0540">Nuclease</keyword>
<dbReference type="OrthoDB" id="9800417at2"/>
<gene>
    <name evidence="4" type="ORF">DWG20_14025</name>
</gene>
<dbReference type="PANTHER" id="PTHR33607:SF2">
    <property type="entry name" value="ENDONUCLEASE-1"/>
    <property type="match status" value="1"/>
</dbReference>
<comment type="similarity">
    <text evidence="1">Belongs to the EndA/NucM nuclease family.</text>
</comment>
<dbReference type="Proteomes" id="UP000254537">
    <property type="component" value="Chromosome"/>
</dbReference>
<evidence type="ECO:0000313" key="4">
    <source>
        <dbReference type="EMBL" id="AXK40458.1"/>
    </source>
</evidence>
<keyword evidence="3" id="KW-0378">Hydrolase</keyword>
<evidence type="ECO:0000313" key="5">
    <source>
        <dbReference type="Proteomes" id="UP000254537"/>
    </source>
</evidence>
<dbReference type="InterPro" id="IPR044925">
    <property type="entry name" value="His-Me_finger_sf"/>
</dbReference>
<dbReference type="InterPro" id="IPR007346">
    <property type="entry name" value="Endonuclease-I"/>
</dbReference>
<dbReference type="EMBL" id="CP031337">
    <property type="protein sequence ID" value="AXK40458.1"/>
    <property type="molecule type" value="Genomic_DNA"/>
</dbReference>
<sequence length="275" mass="30916">MRSLVIMAVLTVALTGCLNQSEKLLSQTTSMANQVIDALEQTAPPDNGPIEAADLVNGKNDVGHRDFSSAKKVLPRVFAGMEEDFYCGCAYTGKTIDLKSCGYEPRKNRKRAKRLEWEHVVPAWALGHQRQCWQRGGRKNCAANDAVFRMAEGDLNNLVPSVGEVNGDRSNLSYGAWTRNPEPMYGQCKTIVDFQGKRVQPREEVRGRAGRISLYMHERYGLRVSGQDRKLWCAWARTYPADDWELRRDERIIKLQGEGNPLVSNPAELERVCSG</sequence>
<dbReference type="RefSeq" id="WP_115434385.1">
    <property type="nucleotide sequence ID" value="NZ_CP031337.1"/>
</dbReference>
<name>A0A345Y956_9NEIS</name>
<dbReference type="SUPFAM" id="SSF54060">
    <property type="entry name" value="His-Me finger endonucleases"/>
    <property type="match status" value="1"/>
</dbReference>
<protein>
    <submittedName>
        <fullName evidence="4">Endonuclease</fullName>
    </submittedName>
</protein>
<dbReference type="GO" id="GO:0016787">
    <property type="term" value="F:hydrolase activity"/>
    <property type="evidence" value="ECO:0007669"/>
    <property type="project" value="UniProtKB-KW"/>
</dbReference>
<evidence type="ECO:0000256" key="2">
    <source>
        <dbReference type="ARBA" id="ARBA00022722"/>
    </source>
</evidence>
<dbReference type="GO" id="GO:0004519">
    <property type="term" value="F:endonuclease activity"/>
    <property type="evidence" value="ECO:0007669"/>
    <property type="project" value="UniProtKB-KW"/>
</dbReference>
<evidence type="ECO:0000256" key="1">
    <source>
        <dbReference type="ARBA" id="ARBA00006429"/>
    </source>
</evidence>
<organism evidence="4 5">
    <name type="scientific">Crenobacter cavernae</name>
    <dbReference type="NCBI Taxonomy" id="2290923"/>
    <lineage>
        <taxon>Bacteria</taxon>
        <taxon>Pseudomonadati</taxon>
        <taxon>Pseudomonadota</taxon>
        <taxon>Betaproteobacteria</taxon>
        <taxon>Neisseriales</taxon>
        <taxon>Neisseriaceae</taxon>
        <taxon>Crenobacter</taxon>
    </lineage>
</organism>
<accession>A0A345Y956</accession>
<dbReference type="AlphaFoldDB" id="A0A345Y956"/>
<dbReference type="KEGG" id="ccah:DWG20_14025"/>
<dbReference type="PANTHER" id="PTHR33607">
    <property type="entry name" value="ENDONUCLEASE-1"/>
    <property type="match status" value="1"/>
</dbReference>
<keyword evidence="4" id="KW-0255">Endonuclease</keyword>